<dbReference type="Proteomes" id="UP000236286">
    <property type="component" value="Unassembled WGS sequence"/>
</dbReference>
<dbReference type="RefSeq" id="WP_102842645.1">
    <property type="nucleotide sequence ID" value="NZ_PDZR01000003.1"/>
</dbReference>
<keyword evidence="2 7" id="KW-0813">Transport</keyword>
<reference evidence="9 10" key="1">
    <citation type="submission" date="2017-10" db="EMBL/GenBank/DDBJ databases">
        <title>Genome announcement of Methylocella silvestris TVC from permafrost.</title>
        <authorList>
            <person name="Wang J."/>
            <person name="Geng K."/>
            <person name="Ul-Haque F."/>
            <person name="Crombie A.T."/>
            <person name="Street L.E."/>
            <person name="Wookey P.A."/>
            <person name="Murrell J.C."/>
            <person name="Pratscher J."/>
        </authorList>
    </citation>
    <scope>NUCLEOTIDE SEQUENCE [LARGE SCALE GENOMIC DNA]</scope>
    <source>
        <strain evidence="9 10">TVC</strain>
    </source>
</reference>
<organism evidence="9 10">
    <name type="scientific">Methylocella silvestris</name>
    <dbReference type="NCBI Taxonomy" id="199596"/>
    <lineage>
        <taxon>Bacteria</taxon>
        <taxon>Pseudomonadati</taxon>
        <taxon>Pseudomonadota</taxon>
        <taxon>Alphaproteobacteria</taxon>
        <taxon>Hyphomicrobiales</taxon>
        <taxon>Beijerinckiaceae</taxon>
        <taxon>Methylocella</taxon>
    </lineage>
</organism>
<dbReference type="PROSITE" id="PS50928">
    <property type="entry name" value="ABC_TM1"/>
    <property type="match status" value="1"/>
</dbReference>
<evidence type="ECO:0000256" key="7">
    <source>
        <dbReference type="RuleBase" id="RU363032"/>
    </source>
</evidence>
<dbReference type="PANTHER" id="PTHR43163">
    <property type="entry name" value="DIPEPTIDE TRANSPORT SYSTEM PERMEASE PROTEIN DPPB-RELATED"/>
    <property type="match status" value="1"/>
</dbReference>
<keyword evidence="5 7" id="KW-1133">Transmembrane helix</keyword>
<dbReference type="CDD" id="cd06261">
    <property type="entry name" value="TM_PBP2"/>
    <property type="match status" value="1"/>
</dbReference>
<feature type="transmembrane region" description="Helical" evidence="7">
    <location>
        <begin position="277"/>
        <end position="303"/>
    </location>
</feature>
<keyword evidence="6 7" id="KW-0472">Membrane</keyword>
<comment type="subcellular location">
    <subcellularLocation>
        <location evidence="1 7">Cell membrane</location>
        <topology evidence="1 7">Multi-pass membrane protein</topology>
    </subcellularLocation>
</comment>
<keyword evidence="4 7" id="KW-0812">Transmembrane</keyword>
<accession>A0A2J7TJW4</accession>
<evidence type="ECO:0000256" key="2">
    <source>
        <dbReference type="ARBA" id="ARBA00022448"/>
    </source>
</evidence>
<proteinExistence type="inferred from homology"/>
<evidence type="ECO:0000313" key="9">
    <source>
        <dbReference type="EMBL" id="PNG27056.1"/>
    </source>
</evidence>
<dbReference type="Pfam" id="PF00528">
    <property type="entry name" value="BPD_transp_1"/>
    <property type="match status" value="1"/>
</dbReference>
<comment type="caution">
    <text evidence="9">The sequence shown here is derived from an EMBL/GenBank/DDBJ whole genome shotgun (WGS) entry which is preliminary data.</text>
</comment>
<evidence type="ECO:0000313" key="10">
    <source>
        <dbReference type="Proteomes" id="UP000236286"/>
    </source>
</evidence>
<feature type="transmembrane region" description="Helical" evidence="7">
    <location>
        <begin position="138"/>
        <end position="158"/>
    </location>
</feature>
<name>A0A2J7TJW4_METSI</name>
<evidence type="ECO:0000256" key="5">
    <source>
        <dbReference type="ARBA" id="ARBA00022989"/>
    </source>
</evidence>
<feature type="transmembrane region" description="Helical" evidence="7">
    <location>
        <begin position="236"/>
        <end position="257"/>
    </location>
</feature>
<dbReference type="PANTHER" id="PTHR43163:SF6">
    <property type="entry name" value="DIPEPTIDE TRANSPORT SYSTEM PERMEASE PROTEIN DPPB-RELATED"/>
    <property type="match status" value="1"/>
</dbReference>
<dbReference type="InterPro" id="IPR000515">
    <property type="entry name" value="MetI-like"/>
</dbReference>
<gene>
    <name evidence="9" type="ORF">CR492_04990</name>
</gene>
<dbReference type="EMBL" id="PDZR01000003">
    <property type="protein sequence ID" value="PNG27056.1"/>
    <property type="molecule type" value="Genomic_DNA"/>
</dbReference>
<evidence type="ECO:0000259" key="8">
    <source>
        <dbReference type="PROSITE" id="PS50928"/>
    </source>
</evidence>
<dbReference type="GO" id="GO:0055085">
    <property type="term" value="P:transmembrane transport"/>
    <property type="evidence" value="ECO:0007669"/>
    <property type="project" value="InterPro"/>
</dbReference>
<evidence type="ECO:0000256" key="6">
    <source>
        <dbReference type="ARBA" id="ARBA00023136"/>
    </source>
</evidence>
<comment type="similarity">
    <text evidence="7">Belongs to the binding-protein-dependent transport system permease family.</text>
</comment>
<feature type="transmembrane region" description="Helical" evidence="7">
    <location>
        <begin position="104"/>
        <end position="126"/>
    </location>
</feature>
<dbReference type="GO" id="GO:0005886">
    <property type="term" value="C:plasma membrane"/>
    <property type="evidence" value="ECO:0007669"/>
    <property type="project" value="UniProtKB-SubCell"/>
</dbReference>
<evidence type="ECO:0000256" key="1">
    <source>
        <dbReference type="ARBA" id="ARBA00004651"/>
    </source>
</evidence>
<feature type="transmembrane region" description="Helical" evidence="7">
    <location>
        <begin position="9"/>
        <end position="30"/>
    </location>
</feature>
<dbReference type="SUPFAM" id="SSF161098">
    <property type="entry name" value="MetI-like"/>
    <property type="match status" value="1"/>
</dbReference>
<sequence length="313" mass="33762">MPQRALARILAAAATLFVVIALSFFLMRLAPGGPFDSERPLDPKIAENLRRIYRLDLPLWRQFLFYLQSLAQGDFGPSLHWRDFSVNELFAHALPISMRLGAEALSVALLVGGALGAIGASTGAGLRQKLGAFAVDAAALIGVILPAFVIAPLMQLLFGLTWRILPVGGWEDGAWRNQILPVATLALPQIAIVARLMQTSLRDVLAEPHIRTLRAFGLPPRHIYAHALRAAILPTLSYLGLAAANLLTGSVIVETIFGIPGMGRYFVDGAIGRDYTLVMGTVVVVAALVIAFNLLVDLAYAWLDPRIAESASR</sequence>
<dbReference type="InterPro" id="IPR035906">
    <property type="entry name" value="MetI-like_sf"/>
</dbReference>
<dbReference type="OrthoDB" id="9805855at2"/>
<feature type="domain" description="ABC transmembrane type-1" evidence="8">
    <location>
        <begin position="94"/>
        <end position="296"/>
    </location>
</feature>
<dbReference type="AlphaFoldDB" id="A0A2J7TJW4"/>
<keyword evidence="3" id="KW-1003">Cell membrane</keyword>
<evidence type="ECO:0000256" key="3">
    <source>
        <dbReference type="ARBA" id="ARBA00022475"/>
    </source>
</evidence>
<feature type="transmembrane region" description="Helical" evidence="7">
    <location>
        <begin position="178"/>
        <end position="197"/>
    </location>
</feature>
<dbReference type="Gene3D" id="1.10.3720.10">
    <property type="entry name" value="MetI-like"/>
    <property type="match status" value="1"/>
</dbReference>
<protein>
    <submittedName>
        <fullName evidence="9">ABC transporter</fullName>
    </submittedName>
</protein>
<evidence type="ECO:0000256" key="4">
    <source>
        <dbReference type="ARBA" id="ARBA00022692"/>
    </source>
</evidence>